<evidence type="ECO:0000256" key="1">
    <source>
        <dbReference type="ARBA" id="ARBA00004141"/>
    </source>
</evidence>
<feature type="transmembrane region" description="Helical" evidence="6">
    <location>
        <begin position="64"/>
        <end position="89"/>
    </location>
</feature>
<feature type="compositionally biased region" description="Polar residues" evidence="5">
    <location>
        <begin position="582"/>
        <end position="596"/>
    </location>
</feature>
<evidence type="ECO:0000256" key="4">
    <source>
        <dbReference type="ARBA" id="ARBA00023136"/>
    </source>
</evidence>
<name>A0ABR3JG04_9AGAR</name>
<feature type="transmembrane region" description="Helical" evidence="6">
    <location>
        <begin position="109"/>
        <end position="130"/>
    </location>
</feature>
<evidence type="ECO:0000256" key="6">
    <source>
        <dbReference type="SAM" id="Phobius"/>
    </source>
</evidence>
<dbReference type="EMBL" id="JASNQZ010000007">
    <property type="protein sequence ID" value="KAL0954663.1"/>
    <property type="molecule type" value="Genomic_DNA"/>
</dbReference>
<feature type="region of interest" description="Disordered" evidence="5">
    <location>
        <begin position="452"/>
        <end position="540"/>
    </location>
</feature>
<feature type="region of interest" description="Disordered" evidence="5">
    <location>
        <begin position="614"/>
        <end position="719"/>
    </location>
</feature>
<feature type="compositionally biased region" description="Low complexity" evidence="5">
    <location>
        <begin position="514"/>
        <end position="532"/>
    </location>
</feature>
<feature type="transmembrane region" description="Helical" evidence="6">
    <location>
        <begin position="285"/>
        <end position="306"/>
    </location>
</feature>
<feature type="compositionally biased region" description="Polar residues" evidence="5">
    <location>
        <begin position="614"/>
        <end position="628"/>
    </location>
</feature>
<feature type="compositionally biased region" description="Polar residues" evidence="5">
    <location>
        <begin position="689"/>
        <end position="719"/>
    </location>
</feature>
<keyword evidence="2 6" id="KW-0812">Transmembrane</keyword>
<reference evidence="8" key="1">
    <citation type="submission" date="2024-06" db="EMBL/GenBank/DDBJ databases">
        <title>Multi-omics analyses provide insights into the biosynthesis of the anticancer antibiotic pleurotin in Hohenbuehelia grisea.</title>
        <authorList>
            <person name="Weaver J.A."/>
            <person name="Alberti F."/>
        </authorList>
    </citation>
    <scope>NUCLEOTIDE SEQUENCE [LARGE SCALE GENOMIC DNA]</scope>
    <source>
        <strain evidence="8">T-177</strain>
    </source>
</reference>
<keyword evidence="3 6" id="KW-1133">Transmembrane helix</keyword>
<proteinExistence type="predicted"/>
<feature type="compositionally biased region" description="Polar residues" evidence="5">
    <location>
        <begin position="452"/>
        <end position="462"/>
    </location>
</feature>
<feature type="region of interest" description="Disordered" evidence="5">
    <location>
        <begin position="379"/>
        <end position="401"/>
    </location>
</feature>
<sequence length="719" mass="77222">MSAFHSFEQSQLAGVTVVGVFALLSTAALAWVAFRIVYLAVVRRFIVSTDDAQPREYVFFHTQLGHYAACLLLGNLCTGIAGLIGFQWLGDKGVTDGPLCTTQGIIMQLGNFTSAYFTIVLAVHTFLALVLRKKQSLVLFGIFSTVGWIGAAIIAFSPLYYSETLGPFYGTSGIGCGIRAVYPQQQFLFHLLPIFATSVISAILYSLVFLVLRGTLAIRGGLRLSLGPRTFDPRMDTGEEYHRFVAAISRSMLWFPIAYIVLLMPYAVVRMLALSGFIVPFEAVVFAYVCWFVLGFVDVLLLYNTFRVLQPAIHARSNSNTRDMESFGGDFGADAAAFDAKLNMGEDARALAEARVLAYRYPEAVQAAPSLNAYSATESNSISIAPPRPPRPATEYRPYSVQSGTSSIGLLIPKTDHKYSASTASVSTQPALDRSISPISELSNQIVVNAQPSYPRTTSPNSLRPPPLSHQRLGSTDSLASAPSRASPSPAPTAQAQSGHKQFQSSSNAWADVSIASPGPESSSSRPSHPVSRNASITSVTIEVPAPPRYQTYYESSSPTEEEISSWLSRQKQAKVPARDSLSATHMASSASPMKNSPLLSAVASQTSFPSPTLSYYHTPGTPSSATSPRPLPPLPTASFGEYETGRDNDGYESQYGSPPQGGLLVGSPPVGHQKVLTQKPSMSAFGVRQSSGSTHSRRPSGSANGHARNASTSSGRYF</sequence>
<feature type="compositionally biased region" description="Low complexity" evidence="5">
    <location>
        <begin position="478"/>
        <end position="498"/>
    </location>
</feature>
<organism evidence="7 8">
    <name type="scientific">Hohenbuehelia grisea</name>
    <dbReference type="NCBI Taxonomy" id="104357"/>
    <lineage>
        <taxon>Eukaryota</taxon>
        <taxon>Fungi</taxon>
        <taxon>Dikarya</taxon>
        <taxon>Basidiomycota</taxon>
        <taxon>Agaricomycotina</taxon>
        <taxon>Agaricomycetes</taxon>
        <taxon>Agaricomycetidae</taxon>
        <taxon>Agaricales</taxon>
        <taxon>Pleurotineae</taxon>
        <taxon>Pleurotaceae</taxon>
        <taxon>Hohenbuehelia</taxon>
    </lineage>
</organism>
<feature type="transmembrane region" description="Helical" evidence="6">
    <location>
        <begin position="137"/>
        <end position="161"/>
    </location>
</feature>
<gene>
    <name evidence="7" type="ORF">HGRIS_003614</name>
</gene>
<evidence type="ECO:0000256" key="2">
    <source>
        <dbReference type="ARBA" id="ARBA00022692"/>
    </source>
</evidence>
<dbReference type="PANTHER" id="PTHR23112">
    <property type="entry name" value="G PROTEIN-COUPLED RECEPTOR 157-RELATED"/>
    <property type="match status" value="1"/>
</dbReference>
<feature type="compositionally biased region" description="Polar residues" evidence="5">
    <location>
        <begin position="499"/>
        <end position="509"/>
    </location>
</feature>
<dbReference type="Gene3D" id="1.20.1070.10">
    <property type="entry name" value="Rhodopsin 7-helix transmembrane proteins"/>
    <property type="match status" value="1"/>
</dbReference>
<dbReference type="SUPFAM" id="SSF81321">
    <property type="entry name" value="Family A G protein-coupled receptor-like"/>
    <property type="match status" value="1"/>
</dbReference>
<protein>
    <submittedName>
        <fullName evidence="7">Uncharacterized protein</fullName>
    </submittedName>
</protein>
<comment type="caution">
    <text evidence="7">The sequence shown here is derived from an EMBL/GenBank/DDBJ whole genome shotgun (WGS) entry which is preliminary data.</text>
</comment>
<keyword evidence="4 6" id="KW-0472">Membrane</keyword>
<evidence type="ECO:0000313" key="8">
    <source>
        <dbReference type="Proteomes" id="UP001556367"/>
    </source>
</evidence>
<feature type="transmembrane region" description="Helical" evidence="6">
    <location>
        <begin position="187"/>
        <end position="212"/>
    </location>
</feature>
<evidence type="ECO:0000256" key="3">
    <source>
        <dbReference type="ARBA" id="ARBA00022989"/>
    </source>
</evidence>
<keyword evidence="8" id="KW-1185">Reference proteome</keyword>
<feature type="region of interest" description="Disordered" evidence="5">
    <location>
        <begin position="577"/>
        <end position="596"/>
    </location>
</feature>
<evidence type="ECO:0000256" key="5">
    <source>
        <dbReference type="SAM" id="MobiDB-lite"/>
    </source>
</evidence>
<dbReference type="PANTHER" id="PTHR23112:SF37">
    <property type="entry name" value="G PROTEIN-COUPLED RECEPTOR GPR1"/>
    <property type="match status" value="1"/>
</dbReference>
<feature type="transmembrane region" description="Helical" evidence="6">
    <location>
        <begin position="253"/>
        <end position="279"/>
    </location>
</feature>
<accession>A0ABR3JG04</accession>
<dbReference type="Proteomes" id="UP001556367">
    <property type="component" value="Unassembled WGS sequence"/>
</dbReference>
<comment type="subcellular location">
    <subcellularLocation>
        <location evidence="1">Membrane</location>
        <topology evidence="1">Multi-pass membrane protein</topology>
    </subcellularLocation>
</comment>
<feature type="transmembrane region" description="Helical" evidence="6">
    <location>
        <begin position="12"/>
        <end position="34"/>
    </location>
</feature>
<evidence type="ECO:0000313" key="7">
    <source>
        <dbReference type="EMBL" id="KAL0954663.1"/>
    </source>
</evidence>